<organism evidence="2">
    <name type="scientific">uncultured bacterium G1</name>
    <dbReference type="NCBI Taxonomy" id="1821258"/>
    <lineage>
        <taxon>Bacteria</taxon>
        <taxon>environmental samples</taxon>
    </lineage>
</organism>
<feature type="region of interest" description="Disordered" evidence="1">
    <location>
        <begin position="80"/>
        <end position="99"/>
    </location>
</feature>
<proteinExistence type="predicted"/>
<evidence type="ECO:0000313" key="2">
    <source>
        <dbReference type="EMBL" id="ANG65663.1"/>
    </source>
</evidence>
<dbReference type="EMBL" id="KU952095">
    <property type="protein sequence ID" value="ANG65663.1"/>
    <property type="molecule type" value="Genomic_DNA"/>
</dbReference>
<feature type="compositionally biased region" description="Low complexity" evidence="1">
    <location>
        <begin position="87"/>
        <end position="99"/>
    </location>
</feature>
<dbReference type="AlphaFoldDB" id="A0A173DXL8"/>
<sequence>MCRNDGTPLSAADFAGVKNYVVLHGSWGMPVAHNFEGKVVETGLAGATVCDYRNYCHGRFIYTSNHLKDSAVVLLVSPREKTSPAGRRCSCLPRRSSRS</sequence>
<name>A0A173DXL8_9BACT</name>
<protein>
    <submittedName>
        <fullName evidence="2">Uncharacterized protein</fullName>
    </submittedName>
</protein>
<gene>
    <name evidence="2" type="primary">G1_17</name>
</gene>
<reference evidence="2" key="1">
    <citation type="submission" date="2016-03" db="EMBL/GenBank/DDBJ databases">
        <title>Improved glycerol to ethanol conversion by E. coli using a metagenomic fragment isolated from an anaerobic reactor.</title>
        <authorList>
            <person name="Loaces I."/>
            <person name="Rodriguez C."/>
            <person name="Amarelle V."/>
            <person name="Fabiano E."/>
            <person name="Noya F."/>
        </authorList>
    </citation>
    <scope>NUCLEOTIDE SEQUENCE</scope>
</reference>
<accession>A0A173DXL8</accession>
<evidence type="ECO:0000256" key="1">
    <source>
        <dbReference type="SAM" id="MobiDB-lite"/>
    </source>
</evidence>